<proteinExistence type="predicted"/>
<evidence type="ECO:0000313" key="3">
    <source>
        <dbReference type="Proteomes" id="UP000663823"/>
    </source>
</evidence>
<feature type="region of interest" description="Disordered" evidence="1">
    <location>
        <begin position="31"/>
        <end position="50"/>
    </location>
</feature>
<feature type="non-terminal residue" evidence="2">
    <location>
        <position position="1"/>
    </location>
</feature>
<dbReference type="EMBL" id="CAJOAX010004265">
    <property type="protein sequence ID" value="CAF3897647.1"/>
    <property type="molecule type" value="Genomic_DNA"/>
</dbReference>
<evidence type="ECO:0000256" key="1">
    <source>
        <dbReference type="SAM" id="MobiDB-lite"/>
    </source>
</evidence>
<gene>
    <name evidence="2" type="ORF">OTI717_LOCUS23614</name>
</gene>
<dbReference type="Proteomes" id="UP000663823">
    <property type="component" value="Unassembled WGS sequence"/>
</dbReference>
<name>A0A819HIY2_9BILA</name>
<protein>
    <submittedName>
        <fullName evidence="2">Uncharacterized protein</fullName>
    </submittedName>
</protein>
<dbReference type="AlphaFoldDB" id="A0A819HIY2"/>
<sequence length="50" mass="5312">PYPGPSHPPNFHQPGNQGFINELEKATNIDLNGDGRIGSGPAPFSNYPPP</sequence>
<comment type="caution">
    <text evidence="2">The sequence shown here is derived from an EMBL/GenBank/DDBJ whole genome shotgun (WGS) entry which is preliminary data.</text>
</comment>
<reference evidence="2" key="1">
    <citation type="submission" date="2021-02" db="EMBL/GenBank/DDBJ databases">
        <authorList>
            <person name="Nowell W R."/>
        </authorList>
    </citation>
    <scope>NUCLEOTIDE SEQUENCE</scope>
</reference>
<accession>A0A819HIY2</accession>
<evidence type="ECO:0000313" key="2">
    <source>
        <dbReference type="EMBL" id="CAF3897647.1"/>
    </source>
</evidence>
<organism evidence="2 3">
    <name type="scientific">Rotaria sordida</name>
    <dbReference type="NCBI Taxonomy" id="392033"/>
    <lineage>
        <taxon>Eukaryota</taxon>
        <taxon>Metazoa</taxon>
        <taxon>Spiralia</taxon>
        <taxon>Gnathifera</taxon>
        <taxon>Rotifera</taxon>
        <taxon>Eurotatoria</taxon>
        <taxon>Bdelloidea</taxon>
        <taxon>Philodinida</taxon>
        <taxon>Philodinidae</taxon>
        <taxon>Rotaria</taxon>
    </lineage>
</organism>